<dbReference type="InterPro" id="IPR010982">
    <property type="entry name" value="Lambda_DNA-bd_dom_sf"/>
</dbReference>
<dbReference type="Proteomes" id="UP000263232">
    <property type="component" value="Chromosome"/>
</dbReference>
<dbReference type="CDD" id="cd01392">
    <property type="entry name" value="HTH_LacI"/>
    <property type="match status" value="1"/>
</dbReference>
<evidence type="ECO:0000256" key="1">
    <source>
        <dbReference type="ARBA" id="ARBA00023015"/>
    </source>
</evidence>
<feature type="transmembrane region" description="Helical" evidence="4">
    <location>
        <begin position="78"/>
        <end position="101"/>
    </location>
</feature>
<keyword evidence="7" id="KW-1185">Reference proteome</keyword>
<evidence type="ECO:0000313" key="7">
    <source>
        <dbReference type="Proteomes" id="UP000263232"/>
    </source>
</evidence>
<dbReference type="Pfam" id="PF13377">
    <property type="entry name" value="Peripla_BP_3"/>
    <property type="match status" value="1"/>
</dbReference>
<dbReference type="InterPro" id="IPR028082">
    <property type="entry name" value="Peripla_BP_I"/>
</dbReference>
<dbReference type="SMART" id="SM00354">
    <property type="entry name" value="HTH_LACI"/>
    <property type="match status" value="1"/>
</dbReference>
<dbReference type="PROSITE" id="PS00356">
    <property type="entry name" value="HTH_LACI_1"/>
    <property type="match status" value="1"/>
</dbReference>
<dbReference type="PANTHER" id="PTHR30146:SF145">
    <property type="entry name" value="RIBOSE OPERON REPRESSOR"/>
    <property type="match status" value="1"/>
</dbReference>
<protein>
    <recommendedName>
        <fullName evidence="5">HTH lacI-type domain-containing protein</fullName>
    </recommendedName>
</protein>
<dbReference type="SUPFAM" id="SSF53822">
    <property type="entry name" value="Periplasmic binding protein-like I"/>
    <property type="match status" value="1"/>
</dbReference>
<keyword evidence="1" id="KW-0805">Transcription regulation</keyword>
<dbReference type="PANTHER" id="PTHR30146">
    <property type="entry name" value="LACI-RELATED TRANSCRIPTIONAL REPRESSOR"/>
    <property type="match status" value="1"/>
</dbReference>
<dbReference type="Pfam" id="PF00356">
    <property type="entry name" value="LacI"/>
    <property type="match status" value="1"/>
</dbReference>
<accession>A0A347WIH0</accession>
<dbReference type="EMBL" id="CP023434">
    <property type="protein sequence ID" value="AXY24877.1"/>
    <property type="molecule type" value="Genomic_DNA"/>
</dbReference>
<reference evidence="6 7" key="1">
    <citation type="submission" date="2017-09" db="EMBL/GenBank/DDBJ databases">
        <title>Complete genome sequence of Oxytococcus suis strain ZY16052.</title>
        <authorList>
            <person name="Li F."/>
        </authorList>
    </citation>
    <scope>NUCLEOTIDE SEQUENCE [LARGE SCALE GENOMIC DNA]</scope>
    <source>
        <strain evidence="6 7">ZY16052</strain>
    </source>
</reference>
<proteinExistence type="predicted"/>
<keyword evidence="4" id="KW-0472">Membrane</keyword>
<gene>
    <name evidence="6" type="ORF">CL176_01930</name>
</gene>
<dbReference type="GO" id="GO:0000976">
    <property type="term" value="F:transcription cis-regulatory region binding"/>
    <property type="evidence" value="ECO:0007669"/>
    <property type="project" value="TreeGrafter"/>
</dbReference>
<feature type="domain" description="HTH lacI-type" evidence="5">
    <location>
        <begin position="20"/>
        <end position="75"/>
    </location>
</feature>
<dbReference type="Gene3D" id="3.40.50.2300">
    <property type="match status" value="2"/>
</dbReference>
<keyword evidence="2" id="KW-0238">DNA-binding</keyword>
<evidence type="ECO:0000256" key="4">
    <source>
        <dbReference type="SAM" id="Phobius"/>
    </source>
</evidence>
<organism evidence="6 7">
    <name type="scientific">Suicoccus acidiformans</name>
    <dbReference type="NCBI Taxonomy" id="2036206"/>
    <lineage>
        <taxon>Bacteria</taxon>
        <taxon>Bacillati</taxon>
        <taxon>Bacillota</taxon>
        <taxon>Bacilli</taxon>
        <taxon>Lactobacillales</taxon>
        <taxon>Aerococcaceae</taxon>
        <taxon>Suicoccus</taxon>
    </lineage>
</organism>
<sequence length="342" mass="39001">MTKNKKPITMNLKEIHMKKVTIQDVADWVGVSKTTISRYINGRYDKMSDETKSLIKSAIEELDYHPNRQAQSLKSYRSFLIGLVVADISNLYTAYLIQAMFDALANSQYQLIIMNANNNLLTERDAIQKLLNNNIDALILQPVSSDSSNYDLLATSSFPITLLDRTMKDQEWAVVQTDNIESTKRLARLLIDKGYQQVIHVTEPIKEVSPRFERYMAMKAEFEEKGTVELWEVGVDFPLLSERLKVFEISQKTAFFAANGNVLQKLLLNLKETSLVNSELIGVTGFDDWRIGEVTTPALTAIEQNYNELGHTIIELTLDQLNGEPVQLRHIIRNNLVERESL</sequence>
<dbReference type="KEGG" id="abae:CL176_01930"/>
<keyword evidence="4" id="KW-0812">Transmembrane</keyword>
<name>A0A347WIH0_9LACT</name>
<dbReference type="PROSITE" id="PS50932">
    <property type="entry name" value="HTH_LACI_2"/>
    <property type="match status" value="1"/>
</dbReference>
<dbReference type="InterPro" id="IPR000843">
    <property type="entry name" value="HTH_LacI"/>
</dbReference>
<dbReference type="InterPro" id="IPR046335">
    <property type="entry name" value="LacI/GalR-like_sensor"/>
</dbReference>
<evidence type="ECO:0000256" key="2">
    <source>
        <dbReference type="ARBA" id="ARBA00023125"/>
    </source>
</evidence>
<dbReference type="AlphaFoldDB" id="A0A347WIH0"/>
<dbReference type="Gene3D" id="1.10.260.40">
    <property type="entry name" value="lambda repressor-like DNA-binding domains"/>
    <property type="match status" value="1"/>
</dbReference>
<evidence type="ECO:0000313" key="6">
    <source>
        <dbReference type="EMBL" id="AXY24877.1"/>
    </source>
</evidence>
<keyword evidence="4" id="KW-1133">Transmembrane helix</keyword>
<keyword evidence="3" id="KW-0804">Transcription</keyword>
<dbReference type="OrthoDB" id="1639518at2"/>
<dbReference type="GO" id="GO:0003700">
    <property type="term" value="F:DNA-binding transcription factor activity"/>
    <property type="evidence" value="ECO:0007669"/>
    <property type="project" value="TreeGrafter"/>
</dbReference>
<dbReference type="SUPFAM" id="SSF47413">
    <property type="entry name" value="lambda repressor-like DNA-binding domains"/>
    <property type="match status" value="1"/>
</dbReference>
<evidence type="ECO:0000256" key="3">
    <source>
        <dbReference type="ARBA" id="ARBA00023163"/>
    </source>
</evidence>
<evidence type="ECO:0000259" key="5">
    <source>
        <dbReference type="PROSITE" id="PS50932"/>
    </source>
</evidence>